<comment type="subcellular location">
    <subcellularLocation>
        <location evidence="10">Cell inner membrane</location>
        <topology evidence="10">Peripheral membrane protein</topology>
        <orientation evidence="10">Cytoplasmic side</orientation>
    </subcellularLocation>
</comment>
<evidence type="ECO:0000256" key="4">
    <source>
        <dbReference type="ARBA" id="ARBA00022556"/>
    </source>
</evidence>
<dbReference type="PANTHER" id="PTHR34990">
    <property type="entry name" value="UDP-2,3-DIACYLGLUCOSAMINE HYDROLASE-RELATED"/>
    <property type="match status" value="1"/>
</dbReference>
<feature type="domain" description="Calcineurin-like phosphoesterase" evidence="11">
    <location>
        <begin position="4"/>
        <end position="199"/>
    </location>
</feature>
<keyword evidence="6 10" id="KW-0378">Hydrolase</keyword>
<evidence type="ECO:0000256" key="2">
    <source>
        <dbReference type="ARBA" id="ARBA00022516"/>
    </source>
</evidence>
<dbReference type="GO" id="GO:0030145">
    <property type="term" value="F:manganese ion binding"/>
    <property type="evidence" value="ECO:0007669"/>
    <property type="project" value="UniProtKB-UniRule"/>
</dbReference>
<feature type="binding site" evidence="10">
    <location>
        <position position="122"/>
    </location>
    <ligand>
        <name>substrate</name>
    </ligand>
</feature>
<feature type="binding site" evidence="10">
    <location>
        <position position="41"/>
    </location>
    <ligand>
        <name>Mn(2+)</name>
        <dbReference type="ChEBI" id="CHEBI:29035"/>
        <label>1</label>
    </ligand>
</feature>
<comment type="cofactor">
    <cofactor evidence="10">
        <name>Mn(2+)</name>
        <dbReference type="ChEBI" id="CHEBI:29035"/>
    </cofactor>
    <text evidence="10">Binds 2 Mn(2+) ions per subunit in a binuclear metal center.</text>
</comment>
<dbReference type="SUPFAM" id="SSF56300">
    <property type="entry name" value="Metallo-dependent phosphatases"/>
    <property type="match status" value="1"/>
</dbReference>
<dbReference type="EMBL" id="JH611185">
    <property type="protein sequence ID" value="EJP72814.1"/>
    <property type="molecule type" value="Genomic_DNA"/>
</dbReference>
<dbReference type="GO" id="GO:0005737">
    <property type="term" value="C:cytoplasm"/>
    <property type="evidence" value="ECO:0007669"/>
    <property type="project" value="InterPro"/>
</dbReference>
<feature type="binding site" evidence="10">
    <location>
        <position position="160"/>
    </location>
    <ligand>
        <name>substrate</name>
    </ligand>
</feature>
<feature type="binding site" evidence="10">
    <location>
        <begin position="79"/>
        <end position="80"/>
    </location>
    <ligand>
        <name>substrate</name>
    </ligand>
</feature>
<dbReference type="GO" id="GO:0009245">
    <property type="term" value="P:lipid A biosynthetic process"/>
    <property type="evidence" value="ECO:0007669"/>
    <property type="project" value="UniProtKB-UniRule"/>
</dbReference>
<keyword evidence="5 10" id="KW-0479">Metal-binding</keyword>
<keyword evidence="4 10" id="KW-0441">Lipid A biosynthesis</keyword>
<keyword evidence="8 10" id="KW-0472">Membrane</keyword>
<evidence type="ECO:0000256" key="7">
    <source>
        <dbReference type="ARBA" id="ARBA00023098"/>
    </source>
</evidence>
<comment type="catalytic activity">
    <reaction evidence="10">
        <text>UDP-2-N,3-O-bis[(3R)-3-hydroxytetradecanoyl]-alpha-D-glucosamine + H2O = 2-N,3-O-bis[(3R)-3-hydroxytetradecanoyl]-alpha-D-glucosaminyl 1-phosphate + UMP + 2 H(+)</text>
        <dbReference type="Rhea" id="RHEA:25213"/>
        <dbReference type="ChEBI" id="CHEBI:15377"/>
        <dbReference type="ChEBI" id="CHEBI:15378"/>
        <dbReference type="ChEBI" id="CHEBI:57865"/>
        <dbReference type="ChEBI" id="CHEBI:57957"/>
        <dbReference type="ChEBI" id="CHEBI:78847"/>
        <dbReference type="EC" id="3.6.1.54"/>
    </reaction>
</comment>
<reference evidence="12 13" key="1">
    <citation type="journal article" date="2012" name="ISME J.">
        <title>Genomic insights to SAR86, an abundant and uncultivated marine bacterial lineage.</title>
        <authorList>
            <person name="Dupont C.L."/>
            <person name="Rusch D.B."/>
            <person name="Yooseph S."/>
            <person name="Lombardo M.J."/>
            <person name="Richter R.A."/>
            <person name="Valas R."/>
            <person name="Novotny M."/>
            <person name="Yee-Greenbaum J."/>
            <person name="Selengut J.D."/>
            <person name="Haft D.H."/>
            <person name="Halpern A.L."/>
            <person name="Lasken R.S."/>
            <person name="Nealson K."/>
            <person name="Friedman R."/>
            <person name="Venter J.C."/>
        </authorList>
    </citation>
    <scope>NUCLEOTIDE SEQUENCE [LARGE SCALE GENOMIC DNA]</scope>
</reference>
<dbReference type="Pfam" id="PF00149">
    <property type="entry name" value="Metallophos"/>
    <property type="match status" value="1"/>
</dbReference>
<sequence length="240" mass="27471">MTYRFISDLHLSEARPDLTEAFLSFLKRSESECEQLYILGDLFEIWIGDDSPSALNLAVKNALKHISDLGVKTFFIHGNRDFLIGDTFALETGIEILPDPFTFKIGEKDILLSHGDFLCTDDVDYINFRNEVRSPDWQKNFLSKSLEERRQIADALRADSKEATMQKAEEITDVNQAAVESLLKAEEPDIFIHGHTHRPNIHKVTLGDANYDRIVLGDWGPQGWYLDLNTDTYTLEKFDI</sequence>
<feature type="binding site" evidence="10">
    <location>
        <position position="167"/>
    </location>
    <ligand>
        <name>substrate</name>
    </ligand>
</feature>
<evidence type="ECO:0000313" key="12">
    <source>
        <dbReference type="EMBL" id="EJP72814.1"/>
    </source>
</evidence>
<feature type="binding site" evidence="10">
    <location>
        <position position="8"/>
    </location>
    <ligand>
        <name>Mn(2+)</name>
        <dbReference type="ChEBI" id="CHEBI:29035"/>
        <label>1</label>
    </ligand>
</feature>
<keyword evidence="7 10" id="KW-0443">Lipid metabolism</keyword>
<feature type="binding site" evidence="10">
    <location>
        <position position="195"/>
    </location>
    <ligand>
        <name>Mn(2+)</name>
        <dbReference type="ChEBI" id="CHEBI:29035"/>
        <label>2</label>
    </ligand>
</feature>
<dbReference type="Gene3D" id="3.60.21.10">
    <property type="match status" value="1"/>
</dbReference>
<keyword evidence="2 10" id="KW-0444">Lipid biosynthesis</keyword>
<feature type="binding site" evidence="10">
    <location>
        <position position="164"/>
    </location>
    <ligand>
        <name>substrate</name>
    </ligand>
</feature>
<feature type="binding site" evidence="10">
    <location>
        <position position="41"/>
    </location>
    <ligand>
        <name>Mn(2+)</name>
        <dbReference type="ChEBI" id="CHEBI:29035"/>
        <label>2</label>
    </ligand>
</feature>
<keyword evidence="9 10" id="KW-0464">Manganese</keyword>
<dbReference type="InterPro" id="IPR029052">
    <property type="entry name" value="Metallo-depent_PP-like"/>
</dbReference>
<evidence type="ECO:0000256" key="1">
    <source>
        <dbReference type="ARBA" id="ARBA00022475"/>
    </source>
</evidence>
<dbReference type="HAMAP" id="MF_00575">
    <property type="entry name" value="LpxH"/>
    <property type="match status" value="1"/>
</dbReference>
<comment type="pathway">
    <text evidence="10">Glycolipid biosynthesis; lipid IV(A) biosynthesis; lipid IV(A) from (3R)-3-hydroxytetradecanoyl-[acyl-carrier-protein] and UDP-N-acetyl-alpha-D-glucosamine: step 4/6.</text>
</comment>
<evidence type="ECO:0000256" key="6">
    <source>
        <dbReference type="ARBA" id="ARBA00022801"/>
    </source>
</evidence>
<dbReference type="InterPro" id="IPR043461">
    <property type="entry name" value="LpxH-like"/>
</dbReference>
<dbReference type="GO" id="GO:0008758">
    <property type="term" value="F:UDP-2,3-diacylglucosamine hydrolase activity"/>
    <property type="evidence" value="ECO:0007669"/>
    <property type="project" value="UniProtKB-UniRule"/>
</dbReference>
<dbReference type="Proteomes" id="UP000010116">
    <property type="component" value="Unassembled WGS sequence"/>
</dbReference>
<evidence type="ECO:0000256" key="9">
    <source>
        <dbReference type="ARBA" id="ARBA00023211"/>
    </source>
</evidence>
<feature type="binding site" evidence="10">
    <location>
        <position position="195"/>
    </location>
    <ligand>
        <name>substrate</name>
    </ligand>
</feature>
<dbReference type="PANTHER" id="PTHR34990:SF1">
    <property type="entry name" value="UDP-2,3-DIACYLGLUCOSAMINE HYDROLASE"/>
    <property type="match status" value="1"/>
</dbReference>
<dbReference type="NCBIfam" id="NF003743">
    <property type="entry name" value="PRK05340.1"/>
    <property type="match status" value="1"/>
</dbReference>
<dbReference type="NCBIfam" id="TIGR01854">
    <property type="entry name" value="lipid_A_lpxH"/>
    <property type="match status" value="1"/>
</dbReference>
<feature type="binding site" evidence="10">
    <location>
        <position position="197"/>
    </location>
    <ligand>
        <name>Mn(2+)</name>
        <dbReference type="ChEBI" id="CHEBI:29035"/>
        <label>1</label>
    </ligand>
</feature>
<protein>
    <recommendedName>
        <fullName evidence="10">UDP-2,3-diacylglucosamine hydrolase</fullName>
        <ecNumber evidence="10">3.6.1.54</ecNumber>
    </recommendedName>
    <alternativeName>
        <fullName evidence="10">UDP-2,3-diacylglucosamine diphosphatase</fullName>
    </alternativeName>
</protein>
<evidence type="ECO:0000256" key="10">
    <source>
        <dbReference type="HAMAP-Rule" id="MF_00575"/>
    </source>
</evidence>
<dbReference type="HOGENOM" id="CLU_074586_0_0_6"/>
<comment type="similarity">
    <text evidence="10">Belongs to the LpxH family.</text>
</comment>
<name>J4KSJ5_9GAMM</name>
<dbReference type="InterPro" id="IPR010138">
    <property type="entry name" value="UDP-diacylglucosamine_Hdrlase"/>
</dbReference>
<evidence type="ECO:0000256" key="3">
    <source>
        <dbReference type="ARBA" id="ARBA00022519"/>
    </source>
</evidence>
<keyword evidence="3 10" id="KW-0997">Cell inner membrane</keyword>
<organism evidence="12 13">
    <name type="scientific">SAR86 cluster bacterium SAR86B</name>
    <dbReference type="NCBI Taxonomy" id="1123867"/>
    <lineage>
        <taxon>Bacteria</taxon>
        <taxon>Pseudomonadati</taxon>
        <taxon>Pseudomonadota</taxon>
        <taxon>Gammaproteobacteria</taxon>
        <taxon>SAR86 cluster</taxon>
    </lineage>
</organism>
<dbReference type="CDD" id="cd07398">
    <property type="entry name" value="MPP_YbbF-LpxH"/>
    <property type="match status" value="1"/>
</dbReference>
<evidence type="ECO:0000259" key="11">
    <source>
        <dbReference type="Pfam" id="PF00149"/>
    </source>
</evidence>
<evidence type="ECO:0000256" key="5">
    <source>
        <dbReference type="ARBA" id="ARBA00022723"/>
    </source>
</evidence>
<evidence type="ECO:0000256" key="8">
    <source>
        <dbReference type="ARBA" id="ARBA00023136"/>
    </source>
</evidence>
<dbReference type="GO" id="GO:0019897">
    <property type="term" value="C:extrinsic component of plasma membrane"/>
    <property type="evidence" value="ECO:0007669"/>
    <property type="project" value="UniProtKB-UniRule"/>
</dbReference>
<evidence type="ECO:0000313" key="13">
    <source>
        <dbReference type="Proteomes" id="UP000010116"/>
    </source>
</evidence>
<comment type="function">
    <text evidence="10">Hydrolyzes the pyrophosphate bond of UDP-2,3-diacylglucosamine to yield 2,3-diacylglucosamine 1-phosphate (lipid X) and UMP by catalyzing the attack of water at the alpha-P atom. Involved in the biosynthesis of lipid A, a phosphorylated glycolipid that anchors the lipopolysaccharide to the outer membrane of the cell.</text>
</comment>
<dbReference type="EC" id="3.6.1.54" evidence="10"/>
<feature type="binding site" evidence="10">
    <location>
        <position position="79"/>
    </location>
    <ligand>
        <name>Mn(2+)</name>
        <dbReference type="ChEBI" id="CHEBI:29035"/>
        <label>2</label>
    </ligand>
</feature>
<keyword evidence="1 10" id="KW-1003">Cell membrane</keyword>
<feature type="binding site" evidence="10">
    <location>
        <position position="114"/>
    </location>
    <ligand>
        <name>Mn(2+)</name>
        <dbReference type="ChEBI" id="CHEBI:29035"/>
        <label>2</label>
    </ligand>
</feature>
<gene>
    <name evidence="10 12" type="primary">lpxH</name>
    <name evidence="12" type="ORF">NT02SARS_0814</name>
</gene>
<dbReference type="InterPro" id="IPR004843">
    <property type="entry name" value="Calcineurin-like_PHP"/>
</dbReference>
<dbReference type="AlphaFoldDB" id="J4KSJ5"/>
<accession>J4KSJ5</accession>
<proteinExistence type="inferred from homology"/>
<dbReference type="UniPathway" id="UPA00359">
    <property type="reaction ID" value="UER00480"/>
</dbReference>
<feature type="binding site" evidence="10">
    <location>
        <position position="10"/>
    </location>
    <ligand>
        <name>Mn(2+)</name>
        <dbReference type="ChEBI" id="CHEBI:29035"/>
        <label>1</label>
    </ligand>
</feature>